<keyword evidence="2" id="KW-1133">Transmembrane helix</keyword>
<accession>A0A8H6BW13</accession>
<keyword evidence="2" id="KW-0812">Transmembrane</keyword>
<gene>
    <name evidence="3" type="ORF">FOB64_003570</name>
</gene>
<dbReference type="OMA" id="IDLRFYR"/>
<evidence type="ECO:0000313" key="4">
    <source>
        <dbReference type="Proteomes" id="UP000536275"/>
    </source>
</evidence>
<name>A0A8H6BW13_CANAX</name>
<feature type="transmembrane region" description="Helical" evidence="2">
    <location>
        <begin position="102"/>
        <end position="126"/>
    </location>
</feature>
<dbReference type="AlphaFoldDB" id="A0A8H6BW13"/>
<feature type="transmembrane region" description="Helical" evidence="2">
    <location>
        <begin position="72"/>
        <end position="95"/>
    </location>
</feature>
<evidence type="ECO:0000313" key="3">
    <source>
        <dbReference type="EMBL" id="KAF6068933.1"/>
    </source>
</evidence>
<comment type="caution">
    <text evidence="3">The sequence shown here is derived from an EMBL/GenBank/DDBJ whole genome shotgun (WGS) entry which is preliminary data.</text>
</comment>
<feature type="transmembrane region" description="Helical" evidence="2">
    <location>
        <begin position="174"/>
        <end position="195"/>
    </location>
</feature>
<feature type="region of interest" description="Disordered" evidence="1">
    <location>
        <begin position="424"/>
        <end position="500"/>
    </location>
</feature>
<dbReference type="EMBL" id="JABWAD010000049">
    <property type="protein sequence ID" value="KAF6068933.1"/>
    <property type="molecule type" value="Genomic_DNA"/>
</dbReference>
<keyword evidence="2" id="KW-0472">Membrane</keyword>
<evidence type="ECO:0000256" key="2">
    <source>
        <dbReference type="SAM" id="Phobius"/>
    </source>
</evidence>
<dbReference type="Pfam" id="PF11309">
    <property type="entry name" value="DUF3112"/>
    <property type="match status" value="1"/>
</dbReference>
<dbReference type="Proteomes" id="UP000536275">
    <property type="component" value="Unassembled WGS sequence"/>
</dbReference>
<dbReference type="InterPro" id="IPR021460">
    <property type="entry name" value="DUF3112"/>
</dbReference>
<feature type="transmembrane region" description="Helical" evidence="2">
    <location>
        <begin position="317"/>
        <end position="339"/>
    </location>
</feature>
<feature type="compositionally biased region" description="Basic and acidic residues" evidence="1">
    <location>
        <begin position="455"/>
        <end position="470"/>
    </location>
</feature>
<sequence length="500" mass="56824">MVMPNPKEYTAIHGVSRLLTYLNNYPAEGTGTLFLSEKAKNLMGPKLPQILVEYSTATQLNLFGNYPEKSDVAPSALFIALFSIIAILHLTVFSINYYRGHYFWLSLGWVFYAICRVLGFALRIVWSRDLTDCKVGITSEVFLIVPTVLIASFNLVLAQRIFTWRHPVGGSRRIFWTLMWILYALVAGVVAMTIVTSAGLNIYLLSEANYARYKKVIMCTSVLIIVYSLTAVGLILLAWLFKPTKKDENLYTYQPWWIESFSPFYFVKKGEPQAAAISFLKRNHNHRYAIRVIAATHHLHKTVKGLTNQRGDLTHNVSLMIIGVTTLIILVSSILRSIICFQGRMMYFTSPVGSPAVMYVFWGALEFGVNLLYIIGRVDLRFYRPDRLPKDVRNVVTAEQSLYPSEIEDEGEDQEVLDKESLDKVPQPYSGEEPSTNNNHDDNGFSFGFSDSDEKDNHTDHDGHKDHDGFDFTNGASEKPKNNLPYPFKEKSDTVSEFHF</sequence>
<evidence type="ECO:0000256" key="1">
    <source>
        <dbReference type="SAM" id="MobiDB-lite"/>
    </source>
</evidence>
<dbReference type="PANTHER" id="PTHR35184:SF1">
    <property type="entry name" value="INTEGRAL MEMBRANE PROTEIN"/>
    <property type="match status" value="1"/>
</dbReference>
<proteinExistence type="predicted"/>
<feature type="transmembrane region" description="Helical" evidence="2">
    <location>
        <begin position="215"/>
        <end position="241"/>
    </location>
</feature>
<protein>
    <submittedName>
        <fullName evidence="3">Uncharacterized protein</fullName>
    </submittedName>
</protein>
<reference evidence="3 4" key="1">
    <citation type="submission" date="2020-03" db="EMBL/GenBank/DDBJ databases">
        <title>FDA dAtabase for Regulatory Grade micrObial Sequences (FDA-ARGOS): Supporting development and validation of Infectious Disease Dx tests.</title>
        <authorList>
            <person name="Campos J."/>
            <person name="Goldberg B."/>
            <person name="Tallon L."/>
            <person name="Sadzewicz L."/>
            <person name="Vavikolanu K."/>
            <person name="Mehta A."/>
            <person name="Aluvathingal J."/>
            <person name="Nadendla S."/>
            <person name="Nandy P."/>
            <person name="Geyer C."/>
            <person name="Yan Y."/>
            <person name="Sichtig H."/>
        </authorList>
    </citation>
    <scope>NUCLEOTIDE SEQUENCE [LARGE SCALE GENOMIC DNA]</scope>
    <source>
        <strain evidence="3 4">FDAARGOS_656</strain>
    </source>
</reference>
<dbReference type="PANTHER" id="PTHR35184">
    <property type="entry name" value="YALI0C10208P"/>
    <property type="match status" value="1"/>
</dbReference>
<feature type="transmembrane region" description="Helical" evidence="2">
    <location>
        <begin position="359"/>
        <end position="380"/>
    </location>
</feature>
<feature type="compositionally biased region" description="Basic and acidic residues" evidence="1">
    <location>
        <begin position="488"/>
        <end position="500"/>
    </location>
</feature>
<feature type="transmembrane region" description="Helical" evidence="2">
    <location>
        <begin position="141"/>
        <end position="162"/>
    </location>
</feature>
<organism evidence="3 4">
    <name type="scientific">Candida albicans</name>
    <name type="common">Yeast</name>
    <dbReference type="NCBI Taxonomy" id="5476"/>
    <lineage>
        <taxon>Eukaryota</taxon>
        <taxon>Fungi</taxon>
        <taxon>Dikarya</taxon>
        <taxon>Ascomycota</taxon>
        <taxon>Saccharomycotina</taxon>
        <taxon>Pichiomycetes</taxon>
        <taxon>Debaryomycetaceae</taxon>
        <taxon>Candida/Lodderomyces clade</taxon>
        <taxon>Candida</taxon>
    </lineage>
</organism>